<dbReference type="RefSeq" id="WP_185692557.1">
    <property type="nucleotide sequence ID" value="NZ_JACHVA010000076.1"/>
</dbReference>
<name>A0A7X1AXZ8_9BACT</name>
<sequence length="893" mass="99055">MNVKPQLPSRCHSILERLHSPRSGGALITVIIVTTIISAIVGSLMKWGLADQRINLRHFVLLDARNAAEAATELGAGILAYRWESQSSVPADDLKKNPLDEEDAYRNELPNYFPSSRYDFDLAGGSVSRGRFYIHPDDPSFSDDPHKGKLVTVQSVDILSKATVDDPLLSDDITAYARLTLQVRDAPLFSHAVFYNMDLEFHPGPSMTMNGPVHANGDIWLEATNDLTFTSNVTATGDMRYGYMLHEGRSNQVNQNGKVYINDGVGGKATPYRGSGSRTSLSSYWDSQSPTSYFKPEGYTNWADFAMNRWNGNLQDASHEVPVLNPIGYDDYVRDDPSTPSIIDDDLNYAYALIEPNITTPTNSAGLQNPVHKGLGEKEKFAYKAGLIIKVHYSEDGSTTSVGEPLPSEAVRLYERMPLPQEDRSNPDDALDPYSTYNNYYRGYNGRDRASTLSEARGAPSDYWVSFHKVDRADAHNLETTRLQSSTVQAVDKDGKPAYNDDGSRQMVTVETVREITLKPDLDTNWKRVNFSDIFAVHQYTEFADGRGGGGSRGNQGNRGNDGDNGNDNNNGVDDDFFNEDSGRPGDPKRSMFDHRRGTGVDLVEINVGRFKDYIEDSDMGGLLSAYDSSVPRENRYHPDEDFNGVLYVEFPSDTDSIPGNSDYQQRPDSVVKAARQSPRDPDVELGLILTNASRIPDPSYNKTSGRDPGFTLATNEPIYIKGHYNADGRSNTGSNTTADNASSWNPNPPAALIGDAVMPLSSGFGFLGTRSRRARASGFTEFNAAIIQGLRPTNKEGDGRISGGNHNYPRFLENWDNIEFRYRGSMVALFESEVATQGTNTAYYNPPKRNWGFYELFEQGLYPPGTPNVRSFKKVNFRFLTKSEYEDAVGDL</sequence>
<feature type="region of interest" description="Disordered" evidence="1">
    <location>
        <begin position="544"/>
        <end position="595"/>
    </location>
</feature>
<gene>
    <name evidence="3" type="ORF">H5P30_08690</name>
</gene>
<feature type="transmembrane region" description="Helical" evidence="2">
    <location>
        <begin position="26"/>
        <end position="49"/>
    </location>
</feature>
<evidence type="ECO:0000313" key="3">
    <source>
        <dbReference type="EMBL" id="MBC2601854.1"/>
    </source>
</evidence>
<evidence type="ECO:0000256" key="2">
    <source>
        <dbReference type="SAM" id="Phobius"/>
    </source>
</evidence>
<comment type="caution">
    <text evidence="3">The sequence shown here is derived from an EMBL/GenBank/DDBJ whole genome shotgun (WGS) entry which is preliminary data.</text>
</comment>
<reference evidence="3 4" key="1">
    <citation type="submission" date="2020-07" db="EMBL/GenBank/DDBJ databases">
        <authorList>
            <person name="Feng X."/>
        </authorList>
    </citation>
    <scope>NUCLEOTIDE SEQUENCE [LARGE SCALE GENOMIC DNA]</scope>
    <source>
        <strain evidence="3 4">JCM14086</strain>
    </source>
</reference>
<keyword evidence="4" id="KW-1185">Reference proteome</keyword>
<keyword evidence="2" id="KW-0812">Transmembrane</keyword>
<feature type="compositionally biased region" description="Basic and acidic residues" evidence="1">
    <location>
        <begin position="581"/>
        <end position="595"/>
    </location>
</feature>
<dbReference type="AlphaFoldDB" id="A0A7X1AXZ8"/>
<organism evidence="3 4">
    <name type="scientific">Puniceicoccus vermicola</name>
    <dbReference type="NCBI Taxonomy" id="388746"/>
    <lineage>
        <taxon>Bacteria</taxon>
        <taxon>Pseudomonadati</taxon>
        <taxon>Verrucomicrobiota</taxon>
        <taxon>Opitutia</taxon>
        <taxon>Puniceicoccales</taxon>
        <taxon>Puniceicoccaceae</taxon>
        <taxon>Puniceicoccus</taxon>
    </lineage>
</organism>
<keyword evidence="2" id="KW-1133">Transmembrane helix</keyword>
<dbReference type="Proteomes" id="UP000525652">
    <property type="component" value="Unassembled WGS sequence"/>
</dbReference>
<proteinExistence type="predicted"/>
<feature type="compositionally biased region" description="Polar residues" evidence="1">
    <location>
        <begin position="729"/>
        <end position="746"/>
    </location>
</feature>
<accession>A0A7X1AXZ8</accession>
<feature type="region of interest" description="Disordered" evidence="1">
    <location>
        <begin position="724"/>
        <end position="747"/>
    </location>
</feature>
<protein>
    <submittedName>
        <fullName evidence="3">Uncharacterized protein</fullName>
    </submittedName>
</protein>
<feature type="compositionally biased region" description="Low complexity" evidence="1">
    <location>
        <begin position="555"/>
        <end position="572"/>
    </location>
</feature>
<evidence type="ECO:0000313" key="4">
    <source>
        <dbReference type="Proteomes" id="UP000525652"/>
    </source>
</evidence>
<dbReference type="EMBL" id="JACHVA010000076">
    <property type="protein sequence ID" value="MBC2601854.1"/>
    <property type="molecule type" value="Genomic_DNA"/>
</dbReference>
<keyword evidence="2" id="KW-0472">Membrane</keyword>
<evidence type="ECO:0000256" key="1">
    <source>
        <dbReference type="SAM" id="MobiDB-lite"/>
    </source>
</evidence>